<feature type="compositionally biased region" description="Basic and acidic residues" evidence="1">
    <location>
        <begin position="129"/>
        <end position="139"/>
    </location>
</feature>
<gene>
    <name evidence="2" type="ORF">SCP_0509770</name>
</gene>
<comment type="caution">
    <text evidence="2">The sequence shown here is derived from an EMBL/GenBank/DDBJ whole genome shotgun (WGS) entry which is preliminary data.</text>
</comment>
<feature type="compositionally biased region" description="Basic and acidic residues" evidence="1">
    <location>
        <begin position="104"/>
        <end position="118"/>
    </location>
</feature>
<dbReference type="PANTHER" id="PTHR21838">
    <property type="entry name" value="COILED-COIL DOMAIN-CONTAINING PROTEIN 137"/>
    <property type="match status" value="1"/>
</dbReference>
<accession>A0A401GNX0</accession>
<dbReference type="PANTHER" id="PTHR21838:SF2">
    <property type="entry name" value="COILED-COIL DOMAIN-CONTAINING PROTEIN 137"/>
    <property type="match status" value="1"/>
</dbReference>
<dbReference type="OrthoDB" id="5876637at2759"/>
<evidence type="ECO:0000256" key="1">
    <source>
        <dbReference type="SAM" id="MobiDB-lite"/>
    </source>
</evidence>
<dbReference type="Proteomes" id="UP000287166">
    <property type="component" value="Unassembled WGS sequence"/>
</dbReference>
<name>A0A401GNX0_9APHY</name>
<feature type="region of interest" description="Disordered" evidence="1">
    <location>
        <begin position="50"/>
        <end position="211"/>
    </location>
</feature>
<feature type="compositionally biased region" description="Basic and acidic residues" evidence="1">
    <location>
        <begin position="167"/>
        <end position="181"/>
    </location>
</feature>
<dbReference type="InterPro" id="IPR026680">
    <property type="entry name" value="CCDC137"/>
</dbReference>
<evidence type="ECO:0000313" key="2">
    <source>
        <dbReference type="EMBL" id="GBE83918.1"/>
    </source>
</evidence>
<feature type="compositionally biased region" description="Basic and acidic residues" evidence="1">
    <location>
        <begin position="147"/>
        <end position="160"/>
    </location>
</feature>
<dbReference type="EMBL" id="BFAD01000005">
    <property type="protein sequence ID" value="GBE83918.1"/>
    <property type="molecule type" value="Genomic_DNA"/>
</dbReference>
<feature type="compositionally biased region" description="Basic and acidic residues" evidence="1">
    <location>
        <begin position="68"/>
        <end position="91"/>
    </location>
</feature>
<protein>
    <submittedName>
        <fullName evidence="2">Uncharacterized protein</fullName>
    </submittedName>
</protein>
<feature type="region of interest" description="Disordered" evidence="1">
    <location>
        <begin position="1"/>
        <end position="37"/>
    </location>
</feature>
<organism evidence="2 3">
    <name type="scientific">Sparassis crispa</name>
    <dbReference type="NCBI Taxonomy" id="139825"/>
    <lineage>
        <taxon>Eukaryota</taxon>
        <taxon>Fungi</taxon>
        <taxon>Dikarya</taxon>
        <taxon>Basidiomycota</taxon>
        <taxon>Agaricomycotina</taxon>
        <taxon>Agaricomycetes</taxon>
        <taxon>Polyporales</taxon>
        <taxon>Sparassidaceae</taxon>
        <taxon>Sparassis</taxon>
    </lineage>
</organism>
<dbReference type="RefSeq" id="XP_027614831.1">
    <property type="nucleotide sequence ID" value="XM_027759030.1"/>
</dbReference>
<dbReference type="GeneID" id="38780835"/>
<dbReference type="STRING" id="139825.A0A401GNX0"/>
<reference evidence="2 3" key="1">
    <citation type="journal article" date="2018" name="Sci. Rep.">
        <title>Genome sequence of the cauliflower mushroom Sparassis crispa (Hanabiratake) and its association with beneficial usage.</title>
        <authorList>
            <person name="Kiyama R."/>
            <person name="Furutani Y."/>
            <person name="Kawaguchi K."/>
            <person name="Nakanishi T."/>
        </authorList>
    </citation>
    <scope>NUCLEOTIDE SEQUENCE [LARGE SCALE GENOMIC DNA]</scope>
</reference>
<proteinExistence type="predicted"/>
<dbReference type="AlphaFoldDB" id="A0A401GNX0"/>
<feature type="compositionally biased region" description="Basic and acidic residues" evidence="1">
    <location>
        <begin position="202"/>
        <end position="211"/>
    </location>
</feature>
<keyword evidence="3" id="KW-1185">Reference proteome</keyword>
<evidence type="ECO:0000313" key="3">
    <source>
        <dbReference type="Proteomes" id="UP000287166"/>
    </source>
</evidence>
<dbReference type="InParanoid" id="A0A401GNX0"/>
<dbReference type="GO" id="GO:0005634">
    <property type="term" value="C:nucleus"/>
    <property type="evidence" value="ECO:0007669"/>
    <property type="project" value="TreeGrafter"/>
</dbReference>
<sequence>MPHKRAKHTAREQNRSKSGSDLPPGAKHSINNEAIPKSIARVLNATKVQKEWAEKNRKRKIGEEEDVREGTARKKRKNGAEHEEQDRKMDIRIQPGESIAQFNRRVEDSMRPAMRDAAKASSARVKKLRKEEQVAKAEKSSSTPSETKSHPKKEQDDGKESTTVPSGKEKQTAERDQRPKDFQSLSSSAPRRLNDIVQAPPDIKKLPRGAEKVAAAKEAGRKAAEGKTLRQGVLSMAQKAMLEEERERAVRMYRELKKRKAAG</sequence>